<sequence>LKERGFVREGDLVVVVSDLREKGSGADGSMEELPAPSLKGAPNVNIRSVQVRHVR</sequence>
<evidence type="ECO:0000256" key="1">
    <source>
        <dbReference type="SAM" id="MobiDB-lite"/>
    </source>
</evidence>
<gene>
    <name evidence="2" type="ORF">MNEG_13848</name>
</gene>
<proteinExistence type="predicted"/>
<protein>
    <submittedName>
        <fullName evidence="2">Uncharacterized protein</fullName>
    </submittedName>
</protein>
<dbReference type="EMBL" id="KK104306">
    <property type="protein sequence ID" value="KIY94115.1"/>
    <property type="molecule type" value="Genomic_DNA"/>
</dbReference>
<evidence type="ECO:0000313" key="2">
    <source>
        <dbReference type="EMBL" id="KIY94115.1"/>
    </source>
</evidence>
<dbReference type="RefSeq" id="XP_013893135.1">
    <property type="nucleotide sequence ID" value="XM_014037681.1"/>
</dbReference>
<name>A0A0D2MGC2_9CHLO</name>
<dbReference type="KEGG" id="mng:MNEG_13848"/>
<dbReference type="AlphaFoldDB" id="A0A0D2MGC2"/>
<reference evidence="2 3" key="1">
    <citation type="journal article" date="2013" name="BMC Genomics">
        <title>Reconstruction of the lipid metabolism for the microalga Monoraphidium neglectum from its genome sequence reveals characteristics suitable for biofuel production.</title>
        <authorList>
            <person name="Bogen C."/>
            <person name="Al-Dilaimi A."/>
            <person name="Albersmeier A."/>
            <person name="Wichmann J."/>
            <person name="Grundmann M."/>
            <person name="Rupp O."/>
            <person name="Lauersen K.J."/>
            <person name="Blifernez-Klassen O."/>
            <person name="Kalinowski J."/>
            <person name="Goesmann A."/>
            <person name="Mussgnug J.H."/>
            <person name="Kruse O."/>
        </authorList>
    </citation>
    <scope>NUCLEOTIDE SEQUENCE [LARGE SCALE GENOMIC DNA]</scope>
    <source>
        <strain evidence="2 3">SAG 48.87</strain>
    </source>
</reference>
<evidence type="ECO:0000313" key="3">
    <source>
        <dbReference type="Proteomes" id="UP000054498"/>
    </source>
</evidence>
<accession>A0A0D2MGC2</accession>
<keyword evidence="3" id="KW-1185">Reference proteome</keyword>
<organism evidence="2 3">
    <name type="scientific">Monoraphidium neglectum</name>
    <dbReference type="NCBI Taxonomy" id="145388"/>
    <lineage>
        <taxon>Eukaryota</taxon>
        <taxon>Viridiplantae</taxon>
        <taxon>Chlorophyta</taxon>
        <taxon>core chlorophytes</taxon>
        <taxon>Chlorophyceae</taxon>
        <taxon>CS clade</taxon>
        <taxon>Sphaeropleales</taxon>
        <taxon>Selenastraceae</taxon>
        <taxon>Monoraphidium</taxon>
    </lineage>
</organism>
<feature type="non-terminal residue" evidence="2">
    <location>
        <position position="1"/>
    </location>
</feature>
<dbReference type="GeneID" id="25731351"/>
<feature type="region of interest" description="Disordered" evidence="1">
    <location>
        <begin position="22"/>
        <end position="41"/>
    </location>
</feature>
<dbReference type="Proteomes" id="UP000054498">
    <property type="component" value="Unassembled WGS sequence"/>
</dbReference>